<proteinExistence type="predicted"/>
<reference evidence="1 2" key="1">
    <citation type="journal article" date="2009" name="J. Bacteriol.">
        <title>Genome sequences of three Agrobacterium biovars help elucidate the evolution of multichromosome genomes in bacteria.</title>
        <authorList>
            <person name="Slater S.C."/>
            <person name="Goldman B.S."/>
            <person name="Goodner B."/>
            <person name="Setubal J.C."/>
            <person name="Farrand S.K."/>
            <person name="Nester E.W."/>
            <person name="Burr T.J."/>
            <person name="Banta L."/>
            <person name="Dickerman A.W."/>
            <person name="Paulsen I."/>
            <person name="Otten L."/>
            <person name="Suen G."/>
            <person name="Welch R."/>
            <person name="Almeida N.F."/>
            <person name="Arnold F."/>
            <person name="Burton O.T."/>
            <person name="Du Z."/>
            <person name="Ewing A."/>
            <person name="Godsy E."/>
            <person name="Heisel S."/>
            <person name="Houmiel K.L."/>
            <person name="Jhaveri J."/>
            <person name="Lu J."/>
            <person name="Miller N.M."/>
            <person name="Norton S."/>
            <person name="Chen Q."/>
            <person name="Phoolcharoen W."/>
            <person name="Ohlin V."/>
            <person name="Ondrusek D."/>
            <person name="Pride N."/>
            <person name="Stricklin S.L."/>
            <person name="Sun J."/>
            <person name="Wheeler C."/>
            <person name="Wilson L."/>
            <person name="Zhu H."/>
            <person name="Wood D.W."/>
        </authorList>
    </citation>
    <scope>NUCLEOTIDE SEQUENCE [LARGE SCALE GENOMIC DNA]</scope>
    <source>
        <strain evidence="2">K84 / ATCC BAA-868</strain>
    </source>
</reference>
<name>B9JB45_RHIR8</name>
<organism evidence="1 2">
    <name type="scientific">Rhizobium rhizogenes (strain K84 / ATCC BAA-868)</name>
    <name type="common">Agrobacterium radiobacter</name>
    <dbReference type="NCBI Taxonomy" id="311403"/>
    <lineage>
        <taxon>Bacteria</taxon>
        <taxon>Pseudomonadati</taxon>
        <taxon>Pseudomonadota</taxon>
        <taxon>Alphaproteobacteria</taxon>
        <taxon>Hyphomicrobiales</taxon>
        <taxon>Rhizobiaceae</taxon>
        <taxon>Rhizobium/Agrobacterium group</taxon>
        <taxon>Rhizobium</taxon>
    </lineage>
</organism>
<protein>
    <submittedName>
        <fullName evidence="1">Uncharacterized protein</fullName>
    </submittedName>
</protein>
<evidence type="ECO:0000313" key="2">
    <source>
        <dbReference type="Proteomes" id="UP000001600"/>
    </source>
</evidence>
<dbReference type="KEGG" id="ara:Arad_4090"/>
<accession>B9JB45</accession>
<dbReference type="RefSeq" id="WP_012652503.1">
    <property type="nucleotide sequence ID" value="NC_011985.1"/>
</dbReference>
<dbReference type="eggNOG" id="COG0702">
    <property type="taxonomic scope" value="Bacteria"/>
</dbReference>
<sequence>MPRISPNDLARAFATVLKHPIWVETVPRASWEQIFRSQLTRNPLTRIRMLDGLNEGWIDFSEHGRSAMKGATALESVIAELIGASHTKASV</sequence>
<dbReference type="AlphaFoldDB" id="B9JB45"/>
<gene>
    <name evidence="1" type="ordered locus">Arad_4090</name>
</gene>
<evidence type="ECO:0000313" key="1">
    <source>
        <dbReference type="EMBL" id="ACM27879.1"/>
    </source>
</evidence>
<dbReference type="Proteomes" id="UP000001600">
    <property type="component" value="Chromosome 1"/>
</dbReference>
<dbReference type="HOGENOM" id="CLU_2420473_0_0_5"/>
<dbReference type="EMBL" id="CP000628">
    <property type="protein sequence ID" value="ACM27879.1"/>
    <property type="molecule type" value="Genomic_DNA"/>
</dbReference>
<dbReference type="STRING" id="311403.Arad_4090"/>